<evidence type="ECO:0000256" key="3">
    <source>
        <dbReference type="ARBA" id="ARBA00022679"/>
    </source>
</evidence>
<evidence type="ECO:0000313" key="10">
    <source>
        <dbReference type="EMBL" id="CAB4014069.1"/>
    </source>
</evidence>
<dbReference type="PROSITE" id="PS51698">
    <property type="entry name" value="U_BOX"/>
    <property type="match status" value="1"/>
</dbReference>
<evidence type="ECO:0000256" key="6">
    <source>
        <dbReference type="ARBA" id="ARBA00022803"/>
    </source>
</evidence>
<comment type="catalytic activity">
    <reaction evidence="1">
        <text>S-ubiquitinyl-[E2 ubiquitin-conjugating enzyme]-L-cysteine + [acceptor protein]-L-lysine = [E2 ubiquitin-conjugating enzyme]-L-cysteine + N(6)-ubiquitinyl-[acceptor protein]-L-lysine.</text>
        <dbReference type="EC" id="2.3.2.27"/>
    </reaction>
</comment>
<evidence type="ECO:0000256" key="5">
    <source>
        <dbReference type="ARBA" id="ARBA00022786"/>
    </source>
</evidence>
<organism evidence="10 11">
    <name type="scientific">Paramuricea clavata</name>
    <name type="common">Red gorgonian</name>
    <name type="synonym">Violescent sea-whip</name>
    <dbReference type="NCBI Taxonomy" id="317549"/>
    <lineage>
        <taxon>Eukaryota</taxon>
        <taxon>Metazoa</taxon>
        <taxon>Cnidaria</taxon>
        <taxon>Anthozoa</taxon>
        <taxon>Octocorallia</taxon>
        <taxon>Malacalcyonacea</taxon>
        <taxon>Plexauridae</taxon>
        <taxon>Paramuricea</taxon>
    </lineage>
</organism>
<keyword evidence="11" id="KW-1185">Reference proteome</keyword>
<dbReference type="InterPro" id="IPR045202">
    <property type="entry name" value="CHIP_RING-Ubox"/>
</dbReference>
<dbReference type="Gene3D" id="6.10.140.2020">
    <property type="match status" value="1"/>
</dbReference>
<dbReference type="GO" id="GO:0000209">
    <property type="term" value="P:protein polyubiquitination"/>
    <property type="evidence" value="ECO:0007669"/>
    <property type="project" value="TreeGrafter"/>
</dbReference>
<dbReference type="Pfam" id="PF13414">
    <property type="entry name" value="TPR_11"/>
    <property type="match status" value="1"/>
</dbReference>
<dbReference type="EC" id="2.3.2.27" evidence="2"/>
<dbReference type="SMART" id="SM00504">
    <property type="entry name" value="Ubox"/>
    <property type="match status" value="1"/>
</dbReference>
<evidence type="ECO:0000256" key="7">
    <source>
        <dbReference type="ARBA" id="ARBA00044534"/>
    </source>
</evidence>
<evidence type="ECO:0000256" key="4">
    <source>
        <dbReference type="ARBA" id="ARBA00022737"/>
    </source>
</evidence>
<dbReference type="AlphaFoldDB" id="A0A7D9ES80"/>
<dbReference type="Pfam" id="PF13181">
    <property type="entry name" value="TPR_8"/>
    <property type="match status" value="1"/>
</dbReference>
<dbReference type="SUPFAM" id="SSF48452">
    <property type="entry name" value="TPR-like"/>
    <property type="match status" value="1"/>
</dbReference>
<dbReference type="GO" id="GO:0045862">
    <property type="term" value="P:positive regulation of proteolysis"/>
    <property type="evidence" value="ECO:0007669"/>
    <property type="project" value="TreeGrafter"/>
</dbReference>
<protein>
    <recommendedName>
        <fullName evidence="7">E3 ubiquitin-protein ligase CHIP</fullName>
        <ecNumber evidence="2">2.3.2.27</ecNumber>
    </recommendedName>
    <alternativeName>
        <fullName evidence="8">RING-type E3 ubiquitin transferase CHIP</fullName>
    </alternativeName>
</protein>
<evidence type="ECO:0000256" key="8">
    <source>
        <dbReference type="ARBA" id="ARBA00044543"/>
    </source>
</evidence>
<dbReference type="GO" id="GO:0016874">
    <property type="term" value="F:ligase activity"/>
    <property type="evidence" value="ECO:0007669"/>
    <property type="project" value="UniProtKB-KW"/>
</dbReference>
<reference evidence="10" key="1">
    <citation type="submission" date="2020-04" db="EMBL/GenBank/DDBJ databases">
        <authorList>
            <person name="Alioto T."/>
            <person name="Alioto T."/>
            <person name="Gomez Garrido J."/>
        </authorList>
    </citation>
    <scope>NUCLEOTIDE SEQUENCE</scope>
    <source>
        <strain evidence="10">A484AB</strain>
    </source>
</reference>
<dbReference type="Gene3D" id="3.30.40.10">
    <property type="entry name" value="Zinc/RING finger domain, C3HC4 (zinc finger)"/>
    <property type="match status" value="1"/>
</dbReference>
<dbReference type="Pfam" id="PF18391">
    <property type="entry name" value="CHIP_TPR_N"/>
    <property type="match status" value="1"/>
</dbReference>
<dbReference type="PANTHER" id="PTHR46803">
    <property type="entry name" value="E3 UBIQUITIN-PROTEIN LIGASE CHIP"/>
    <property type="match status" value="1"/>
</dbReference>
<dbReference type="InterPro" id="IPR003613">
    <property type="entry name" value="Ubox_domain"/>
</dbReference>
<dbReference type="CDD" id="cd16654">
    <property type="entry name" value="RING-Ubox_CHIP"/>
    <property type="match status" value="1"/>
</dbReference>
<dbReference type="PANTHER" id="PTHR46803:SF2">
    <property type="entry name" value="E3 UBIQUITIN-PROTEIN LIGASE CHIP"/>
    <property type="match status" value="1"/>
</dbReference>
<dbReference type="OrthoDB" id="629492at2759"/>
<dbReference type="GO" id="GO:0006515">
    <property type="term" value="P:protein quality control for misfolded or incompletely synthesized proteins"/>
    <property type="evidence" value="ECO:0007669"/>
    <property type="project" value="TreeGrafter"/>
</dbReference>
<proteinExistence type="predicted"/>
<keyword evidence="4" id="KW-0677">Repeat</keyword>
<dbReference type="PROSITE" id="PS50005">
    <property type="entry name" value="TPR"/>
    <property type="match status" value="2"/>
</dbReference>
<dbReference type="GO" id="GO:0071218">
    <property type="term" value="P:cellular response to misfolded protein"/>
    <property type="evidence" value="ECO:0007669"/>
    <property type="project" value="TreeGrafter"/>
</dbReference>
<gene>
    <name evidence="10" type="ORF">PACLA_8A067066</name>
</gene>
<dbReference type="SMART" id="SM00028">
    <property type="entry name" value="TPR"/>
    <property type="match status" value="3"/>
</dbReference>
<dbReference type="GO" id="GO:0051087">
    <property type="term" value="F:protein-folding chaperone binding"/>
    <property type="evidence" value="ECO:0007669"/>
    <property type="project" value="TreeGrafter"/>
</dbReference>
<dbReference type="EMBL" id="CACRXK020008138">
    <property type="protein sequence ID" value="CAB4014069.1"/>
    <property type="molecule type" value="Genomic_DNA"/>
</dbReference>
<dbReference type="GO" id="GO:0061630">
    <property type="term" value="F:ubiquitin protein ligase activity"/>
    <property type="evidence" value="ECO:0007669"/>
    <property type="project" value="UniProtKB-EC"/>
</dbReference>
<dbReference type="Gene3D" id="1.25.40.10">
    <property type="entry name" value="Tetratricopeptide repeat domain"/>
    <property type="match status" value="1"/>
</dbReference>
<sequence>MKDFKEMSTIQIKDRGNAHFAKKQYELAIDCYSKAITKNPNMATLFTNRALCYLKLKKWDQASSDCRHALELDNNIVKGYYFLGQALLEQQLYDESITYLQKALDTSKEQKRSFGDDITFSLRQAQKKRFQIQEKRRIQQEIGLQTYLTNLITQDVERKSSALKSSSEEENQSEKDRIQAEGEKHIAKVNELFANVDERRKQREVPDYLCGKISFEIMKDPVITPSGITYDRKDIEEHLQRVGHFDPVTRTELKQGQLIPNLAMKEVVDTFVSENEWVVMEY</sequence>
<dbReference type="Proteomes" id="UP001152795">
    <property type="component" value="Unassembled WGS sequence"/>
</dbReference>
<dbReference type="InterPro" id="IPR013083">
    <property type="entry name" value="Znf_RING/FYVE/PHD"/>
</dbReference>
<evidence type="ECO:0000259" key="9">
    <source>
        <dbReference type="PROSITE" id="PS51698"/>
    </source>
</evidence>
<dbReference type="InterPro" id="IPR011990">
    <property type="entry name" value="TPR-like_helical_dom_sf"/>
</dbReference>
<dbReference type="FunFam" id="3.30.40.10:FF:000124">
    <property type="entry name" value="STIP1 homology and U box-containing protein 1"/>
    <property type="match status" value="1"/>
</dbReference>
<accession>A0A7D9ES80</accession>
<dbReference type="GO" id="GO:0005737">
    <property type="term" value="C:cytoplasm"/>
    <property type="evidence" value="ECO:0007669"/>
    <property type="project" value="TreeGrafter"/>
</dbReference>
<dbReference type="InterPro" id="IPR019734">
    <property type="entry name" value="TPR_rpt"/>
</dbReference>
<keyword evidence="10" id="KW-0436">Ligase</keyword>
<dbReference type="SUPFAM" id="SSF57850">
    <property type="entry name" value="RING/U-box"/>
    <property type="match status" value="1"/>
</dbReference>
<evidence type="ECO:0000256" key="1">
    <source>
        <dbReference type="ARBA" id="ARBA00000900"/>
    </source>
</evidence>
<keyword evidence="3" id="KW-0808">Transferase</keyword>
<dbReference type="InterPro" id="IPR041312">
    <property type="entry name" value="CHIP_TPR_N"/>
</dbReference>
<dbReference type="Pfam" id="PF04564">
    <property type="entry name" value="U-box"/>
    <property type="match status" value="1"/>
</dbReference>
<keyword evidence="6" id="KW-0802">TPR repeat</keyword>
<dbReference type="GO" id="GO:0043161">
    <property type="term" value="P:proteasome-mediated ubiquitin-dependent protein catabolic process"/>
    <property type="evidence" value="ECO:0007669"/>
    <property type="project" value="TreeGrafter"/>
</dbReference>
<keyword evidence="5" id="KW-0833">Ubl conjugation pathway</keyword>
<comment type="caution">
    <text evidence="10">The sequence shown here is derived from an EMBL/GenBank/DDBJ whole genome shotgun (WGS) entry which is preliminary data.</text>
</comment>
<name>A0A7D9ES80_PARCT</name>
<feature type="domain" description="U-box" evidence="9">
    <location>
        <begin position="204"/>
        <end position="278"/>
    </location>
</feature>
<evidence type="ECO:0000313" key="11">
    <source>
        <dbReference type="Proteomes" id="UP001152795"/>
    </source>
</evidence>
<evidence type="ECO:0000256" key="2">
    <source>
        <dbReference type="ARBA" id="ARBA00012483"/>
    </source>
</evidence>